<dbReference type="AlphaFoldDB" id="A0A0E9WBR3"/>
<dbReference type="EMBL" id="GBXM01020800">
    <property type="protein sequence ID" value="JAH87777.1"/>
    <property type="molecule type" value="Transcribed_RNA"/>
</dbReference>
<reference evidence="1" key="1">
    <citation type="submission" date="2014-11" db="EMBL/GenBank/DDBJ databases">
        <authorList>
            <person name="Amaro Gonzalez C."/>
        </authorList>
    </citation>
    <scope>NUCLEOTIDE SEQUENCE</scope>
</reference>
<protein>
    <submittedName>
        <fullName evidence="1">Uncharacterized protein</fullName>
    </submittedName>
</protein>
<reference evidence="1" key="2">
    <citation type="journal article" date="2015" name="Fish Shellfish Immunol.">
        <title>Early steps in the European eel (Anguilla anguilla)-Vibrio vulnificus interaction in the gills: Role of the RtxA13 toxin.</title>
        <authorList>
            <person name="Callol A."/>
            <person name="Pajuelo D."/>
            <person name="Ebbesson L."/>
            <person name="Teles M."/>
            <person name="MacKenzie S."/>
            <person name="Amaro C."/>
        </authorList>
    </citation>
    <scope>NUCLEOTIDE SEQUENCE</scope>
</reference>
<sequence>MTVMGALMTTVSQGLGLRYPKDSVSYSTVSPSLHWSQSKDCLLLAHQHHCQQQLPTKFSQEISHPSNVTTTNV</sequence>
<organism evidence="1">
    <name type="scientific">Anguilla anguilla</name>
    <name type="common">European freshwater eel</name>
    <name type="synonym">Muraena anguilla</name>
    <dbReference type="NCBI Taxonomy" id="7936"/>
    <lineage>
        <taxon>Eukaryota</taxon>
        <taxon>Metazoa</taxon>
        <taxon>Chordata</taxon>
        <taxon>Craniata</taxon>
        <taxon>Vertebrata</taxon>
        <taxon>Euteleostomi</taxon>
        <taxon>Actinopterygii</taxon>
        <taxon>Neopterygii</taxon>
        <taxon>Teleostei</taxon>
        <taxon>Anguilliformes</taxon>
        <taxon>Anguillidae</taxon>
        <taxon>Anguilla</taxon>
    </lineage>
</organism>
<accession>A0A0E9WBR3</accession>
<proteinExistence type="predicted"/>
<evidence type="ECO:0000313" key="1">
    <source>
        <dbReference type="EMBL" id="JAH87777.1"/>
    </source>
</evidence>
<name>A0A0E9WBR3_ANGAN</name>